<dbReference type="GO" id="GO:0015483">
    <property type="term" value="F:long-chain fatty acid transporting porin activity"/>
    <property type="evidence" value="ECO:0007669"/>
    <property type="project" value="TreeGrafter"/>
</dbReference>
<evidence type="ECO:0000256" key="8">
    <source>
        <dbReference type="SAM" id="SignalP"/>
    </source>
</evidence>
<dbReference type="RefSeq" id="WP_169656019.1">
    <property type="nucleotide sequence ID" value="NZ_JABANE010000013.1"/>
</dbReference>
<keyword evidence="6" id="KW-0472">Membrane</keyword>
<gene>
    <name evidence="9" type="ORF">HHU12_06905</name>
</gene>
<keyword evidence="7" id="KW-0998">Cell outer membrane</keyword>
<dbReference type="SUPFAM" id="SSF56935">
    <property type="entry name" value="Porins"/>
    <property type="match status" value="1"/>
</dbReference>
<keyword evidence="3" id="KW-1134">Transmembrane beta strand</keyword>
<organism evidence="9 10">
    <name type="scientific">Flammeovirga aprica JL-4</name>
    <dbReference type="NCBI Taxonomy" id="694437"/>
    <lineage>
        <taxon>Bacteria</taxon>
        <taxon>Pseudomonadati</taxon>
        <taxon>Bacteroidota</taxon>
        <taxon>Cytophagia</taxon>
        <taxon>Cytophagales</taxon>
        <taxon>Flammeovirgaceae</taxon>
        <taxon>Flammeovirga</taxon>
    </lineage>
</organism>
<evidence type="ECO:0000256" key="6">
    <source>
        <dbReference type="ARBA" id="ARBA00023136"/>
    </source>
</evidence>
<evidence type="ECO:0000256" key="5">
    <source>
        <dbReference type="ARBA" id="ARBA00022729"/>
    </source>
</evidence>
<feature type="signal peptide" evidence="8">
    <location>
        <begin position="1"/>
        <end position="21"/>
    </location>
</feature>
<dbReference type="EMBL" id="JABANE010000013">
    <property type="protein sequence ID" value="NME67690.1"/>
    <property type="molecule type" value="Genomic_DNA"/>
</dbReference>
<reference evidence="9 10" key="1">
    <citation type="submission" date="2020-04" db="EMBL/GenBank/DDBJ databases">
        <title>Flammeovirga sp. SR4, a novel species isolated from seawater.</title>
        <authorList>
            <person name="Wang X."/>
        </authorList>
    </citation>
    <scope>NUCLEOTIDE SEQUENCE [LARGE SCALE GENOMIC DNA]</scope>
    <source>
        <strain evidence="9 10">ATCC 23126</strain>
    </source>
</reference>
<evidence type="ECO:0000256" key="2">
    <source>
        <dbReference type="ARBA" id="ARBA00008163"/>
    </source>
</evidence>
<keyword evidence="10" id="KW-1185">Reference proteome</keyword>
<dbReference type="Gene3D" id="2.40.160.60">
    <property type="entry name" value="Outer membrane protein transport protein (OMPP1/FadL/TodX)"/>
    <property type="match status" value="1"/>
</dbReference>
<evidence type="ECO:0000256" key="7">
    <source>
        <dbReference type="ARBA" id="ARBA00023237"/>
    </source>
</evidence>
<protein>
    <submittedName>
        <fullName evidence="9">Long-chain fatty acid transporter permease</fullName>
    </submittedName>
</protein>
<proteinExistence type="inferred from homology"/>
<comment type="caution">
    <text evidence="9">The sequence shown here is derived from an EMBL/GenBank/DDBJ whole genome shotgun (WGS) entry which is preliminary data.</text>
</comment>
<evidence type="ECO:0000256" key="4">
    <source>
        <dbReference type="ARBA" id="ARBA00022692"/>
    </source>
</evidence>
<evidence type="ECO:0000256" key="1">
    <source>
        <dbReference type="ARBA" id="ARBA00004571"/>
    </source>
</evidence>
<comment type="subcellular location">
    <subcellularLocation>
        <location evidence="1">Cell outer membrane</location>
        <topology evidence="1">Multi-pass membrane protein</topology>
    </subcellularLocation>
</comment>
<keyword evidence="5 8" id="KW-0732">Signal</keyword>
<dbReference type="AlphaFoldDB" id="A0A7X9P1G3"/>
<comment type="similarity">
    <text evidence="2">Belongs to the OmpP1/FadL family.</text>
</comment>
<accession>A0A7X9P1G3</accession>
<sequence length="431" mass="46673">MKLRNLLLSLAAVCIAQASFANGFQVLLQGTKQTGRGNVGVGYGPDASSLFFNPGALSFLESSAIQVGFSPVFSNISYRGIESAEKNSSTSPMGTPFHAYGVYRPSAESPWAFGLGVYTPFGSTVTYDPDWVGKFALQEIALQSIFIQPTASYRIGDKVSVGAGVSIVTGSVQFKKVLSAPAGDITFEMDSQAETKVGFNVGVFAELSEKFSLGASYRAGVDMEVKNGEATFDMPSNAVREILFPEAKWGGNYTDNGYKTDFNAKLPLPSNIGIGVGYNATEKLSFALDFNYVTWSVYEELKIEFPQGDYLNDDGQAEIKYARKWQDSYIINFGVEHRTTEALTIRAGAYYDTTPVQDGYLTPESPDANALGLTIGASYMIGDHFGVDAAFLYVNKEQRQNEVPDGVDTGAMDGIYKATAYIPTVSLNYTF</sequence>
<dbReference type="Pfam" id="PF03349">
    <property type="entry name" value="Toluene_X"/>
    <property type="match status" value="1"/>
</dbReference>
<dbReference type="Proteomes" id="UP000576082">
    <property type="component" value="Unassembled WGS sequence"/>
</dbReference>
<evidence type="ECO:0000313" key="10">
    <source>
        <dbReference type="Proteomes" id="UP000576082"/>
    </source>
</evidence>
<dbReference type="PANTHER" id="PTHR35093:SF8">
    <property type="entry name" value="OUTER MEMBRANE PROTEIN NMB0088-RELATED"/>
    <property type="match status" value="1"/>
</dbReference>
<dbReference type="InterPro" id="IPR005017">
    <property type="entry name" value="OMPP1/FadL/TodX"/>
</dbReference>
<evidence type="ECO:0000313" key="9">
    <source>
        <dbReference type="EMBL" id="NME67690.1"/>
    </source>
</evidence>
<keyword evidence="4" id="KW-0812">Transmembrane</keyword>
<name>A0A7X9P1G3_9BACT</name>
<dbReference type="PANTHER" id="PTHR35093">
    <property type="entry name" value="OUTER MEMBRANE PROTEIN NMB0088-RELATED"/>
    <property type="match status" value="1"/>
</dbReference>
<feature type="chain" id="PRO_5031101256" evidence="8">
    <location>
        <begin position="22"/>
        <end position="431"/>
    </location>
</feature>
<evidence type="ECO:0000256" key="3">
    <source>
        <dbReference type="ARBA" id="ARBA00022452"/>
    </source>
</evidence>
<dbReference type="GO" id="GO:0009279">
    <property type="term" value="C:cell outer membrane"/>
    <property type="evidence" value="ECO:0007669"/>
    <property type="project" value="UniProtKB-SubCell"/>
</dbReference>